<name>A0A1H4BAJ9_9BACT</name>
<dbReference type="Proteomes" id="UP000199041">
    <property type="component" value="Unassembled WGS sequence"/>
</dbReference>
<dbReference type="AlphaFoldDB" id="A0A1H4BAJ9"/>
<feature type="transmembrane region" description="Helical" evidence="1">
    <location>
        <begin position="118"/>
        <end position="143"/>
    </location>
</feature>
<dbReference type="EMBL" id="FNQY01000019">
    <property type="protein sequence ID" value="SEA45084.1"/>
    <property type="molecule type" value="Genomic_DNA"/>
</dbReference>
<keyword evidence="1" id="KW-1133">Transmembrane helix</keyword>
<evidence type="ECO:0000313" key="3">
    <source>
        <dbReference type="Proteomes" id="UP000199041"/>
    </source>
</evidence>
<dbReference type="RefSeq" id="WP_091399942.1">
    <property type="nucleotide sequence ID" value="NZ_FNQY01000019.1"/>
</dbReference>
<gene>
    <name evidence="2" type="ORF">SAMN05192529_11952</name>
</gene>
<proteinExistence type="predicted"/>
<sequence length="255" mass="28137">MKKIIKYIIADILRSKIIIGYAVLLLMISLTVFNLQPSSGKGLLSLISIVLIIVPLISIIFSTIYIYNSREFIELMVSQPIKRKTIWLSFYMGISAAMSLAFVIGVGLPVMIYSCNAIGILLIIVGVLQTLTFISIAMLAAVYSKDKARGIGIGVLIWLYFSLIFDGFVLFLLFQFQDYQIDKLALILTGLNPIDISRILLLLKMDASALMGYTGAVFRASMGGQAGILTGIVDLLAWIGIPLWLSLRKFGKKDL</sequence>
<reference evidence="2 3" key="1">
    <citation type="submission" date="2016-10" db="EMBL/GenBank/DDBJ databases">
        <authorList>
            <person name="de Groot N.N."/>
        </authorList>
    </citation>
    <scope>NUCLEOTIDE SEQUENCE [LARGE SCALE GENOMIC DNA]</scope>
    <source>
        <strain evidence="2 3">Vu-144</strain>
    </source>
</reference>
<evidence type="ECO:0000313" key="2">
    <source>
        <dbReference type="EMBL" id="SEA45084.1"/>
    </source>
</evidence>
<feature type="transmembrane region" description="Helical" evidence="1">
    <location>
        <begin position="88"/>
        <end position="112"/>
    </location>
</feature>
<dbReference type="OrthoDB" id="1068411at2"/>
<evidence type="ECO:0000256" key="1">
    <source>
        <dbReference type="SAM" id="Phobius"/>
    </source>
</evidence>
<accession>A0A1H4BAJ9</accession>
<dbReference type="STRING" id="551991.SAMN05192529_11952"/>
<dbReference type="Pfam" id="PF12679">
    <property type="entry name" value="ABC2_membrane_2"/>
    <property type="match status" value="1"/>
</dbReference>
<keyword evidence="3" id="KW-1185">Reference proteome</keyword>
<feature type="transmembrane region" description="Helical" evidence="1">
    <location>
        <begin position="12"/>
        <end position="33"/>
    </location>
</feature>
<feature type="transmembrane region" description="Helical" evidence="1">
    <location>
        <begin position="45"/>
        <end position="67"/>
    </location>
</feature>
<keyword evidence="1" id="KW-0812">Transmembrane</keyword>
<organism evidence="2 3">
    <name type="scientific">Arachidicoccus rhizosphaerae</name>
    <dbReference type="NCBI Taxonomy" id="551991"/>
    <lineage>
        <taxon>Bacteria</taxon>
        <taxon>Pseudomonadati</taxon>
        <taxon>Bacteroidota</taxon>
        <taxon>Chitinophagia</taxon>
        <taxon>Chitinophagales</taxon>
        <taxon>Chitinophagaceae</taxon>
        <taxon>Arachidicoccus</taxon>
    </lineage>
</organism>
<feature type="transmembrane region" description="Helical" evidence="1">
    <location>
        <begin position="155"/>
        <end position="176"/>
    </location>
</feature>
<feature type="transmembrane region" description="Helical" evidence="1">
    <location>
        <begin position="226"/>
        <end position="245"/>
    </location>
</feature>
<protein>
    <submittedName>
        <fullName evidence="2">Cu-processing system permease protein</fullName>
    </submittedName>
</protein>
<keyword evidence="1" id="KW-0472">Membrane</keyword>